<evidence type="ECO:0000313" key="3">
    <source>
        <dbReference type="EMBL" id="MFB9902711.1"/>
    </source>
</evidence>
<dbReference type="EMBL" id="JBHLZU010000002">
    <property type="protein sequence ID" value="MFB9902711.1"/>
    <property type="molecule type" value="Genomic_DNA"/>
</dbReference>
<keyword evidence="2" id="KW-0472">Membrane</keyword>
<keyword evidence="4" id="KW-1185">Reference proteome</keyword>
<evidence type="ECO:0008006" key="5">
    <source>
        <dbReference type="Google" id="ProtNLM"/>
    </source>
</evidence>
<proteinExistence type="predicted"/>
<feature type="transmembrane region" description="Helical" evidence="2">
    <location>
        <begin position="105"/>
        <end position="126"/>
    </location>
</feature>
<keyword evidence="2" id="KW-1133">Transmembrane helix</keyword>
<organism evidence="3 4">
    <name type="scientific">Allokutzneria oryzae</name>
    <dbReference type="NCBI Taxonomy" id="1378989"/>
    <lineage>
        <taxon>Bacteria</taxon>
        <taxon>Bacillati</taxon>
        <taxon>Actinomycetota</taxon>
        <taxon>Actinomycetes</taxon>
        <taxon>Pseudonocardiales</taxon>
        <taxon>Pseudonocardiaceae</taxon>
        <taxon>Allokutzneria</taxon>
    </lineage>
</organism>
<feature type="region of interest" description="Disordered" evidence="1">
    <location>
        <begin position="130"/>
        <end position="157"/>
    </location>
</feature>
<dbReference type="Proteomes" id="UP001589693">
    <property type="component" value="Unassembled WGS sequence"/>
</dbReference>
<protein>
    <recommendedName>
        <fullName evidence="5">SPW repeat-containing protein</fullName>
    </recommendedName>
</protein>
<reference evidence="3 4" key="1">
    <citation type="submission" date="2024-09" db="EMBL/GenBank/DDBJ databases">
        <authorList>
            <person name="Sun Q."/>
            <person name="Mori K."/>
        </authorList>
    </citation>
    <scope>NUCLEOTIDE SEQUENCE [LARGE SCALE GENOMIC DNA]</scope>
    <source>
        <strain evidence="3 4">TBRC 7907</strain>
    </source>
</reference>
<dbReference type="RefSeq" id="WP_377849786.1">
    <property type="nucleotide sequence ID" value="NZ_JBHLZU010000002.1"/>
</dbReference>
<name>A0ABV5ZP96_9PSEU</name>
<sequence length="157" mass="16256">MTRWVLGGAGVALGLWGAVLALPLLTGPEMWSFGAWLLGGPVLHDVLVAPLVGGIGLLLYQSCSPRWASLLAGGLVTTGVLGLIAVPLLWAPNAPANPGLHDRDYGSGLLVALGVVWLVVLVAGVWPRGKNSGARHQRPSCKSSRNDASTPRHAVHA</sequence>
<keyword evidence="2" id="KW-0812">Transmembrane</keyword>
<accession>A0ABV5ZP96</accession>
<gene>
    <name evidence="3" type="ORF">ACFFQA_02040</name>
</gene>
<feature type="compositionally biased region" description="Polar residues" evidence="1">
    <location>
        <begin position="140"/>
        <end position="149"/>
    </location>
</feature>
<comment type="caution">
    <text evidence="3">The sequence shown here is derived from an EMBL/GenBank/DDBJ whole genome shotgun (WGS) entry which is preliminary data.</text>
</comment>
<feature type="transmembrane region" description="Helical" evidence="2">
    <location>
        <begin position="37"/>
        <end position="60"/>
    </location>
</feature>
<evidence type="ECO:0000256" key="1">
    <source>
        <dbReference type="SAM" id="MobiDB-lite"/>
    </source>
</evidence>
<feature type="transmembrane region" description="Helical" evidence="2">
    <location>
        <begin position="67"/>
        <end position="90"/>
    </location>
</feature>
<evidence type="ECO:0000313" key="4">
    <source>
        <dbReference type="Proteomes" id="UP001589693"/>
    </source>
</evidence>
<evidence type="ECO:0000256" key="2">
    <source>
        <dbReference type="SAM" id="Phobius"/>
    </source>
</evidence>